<keyword evidence="6 7" id="KW-0349">Heme</keyword>
<keyword evidence="4 6" id="KW-0408">Iron</keyword>
<evidence type="ECO:0000256" key="4">
    <source>
        <dbReference type="ARBA" id="ARBA00023004"/>
    </source>
</evidence>
<dbReference type="Pfam" id="PF00067">
    <property type="entry name" value="p450"/>
    <property type="match status" value="1"/>
</dbReference>
<sequence>ICGNMMEAIAGGIDTASNSLCFVIHYISHYPKVRERLVDEINRVLGKDPNHKITYEEAENLEYCEAIIKECFRIFSTVPIMFKKNTNPDIIGGIKFPANTQFFINLQGVHNHKSTWTNPEEFNPERFMDKSNPESKKPLYSFSLGKRICPGKNLALLELKTFVALLYRKYDVELTDMNAPIKYRMTALRNCSELKMRIKKKKD</sequence>
<dbReference type="PRINTS" id="PR00385">
    <property type="entry name" value="P450"/>
</dbReference>
<feature type="binding site" description="axial binding residue" evidence="6">
    <location>
        <position position="149"/>
    </location>
    <ligand>
        <name>heme</name>
        <dbReference type="ChEBI" id="CHEBI:30413"/>
    </ligand>
    <ligandPart>
        <name>Fe</name>
        <dbReference type="ChEBI" id="CHEBI:18248"/>
    </ligandPart>
</feature>
<dbReference type="GO" id="GO:0004497">
    <property type="term" value="F:monooxygenase activity"/>
    <property type="evidence" value="ECO:0007669"/>
    <property type="project" value="UniProtKB-KW"/>
</dbReference>
<feature type="non-terminal residue" evidence="8">
    <location>
        <position position="1"/>
    </location>
</feature>
<evidence type="ECO:0000256" key="1">
    <source>
        <dbReference type="ARBA" id="ARBA00001971"/>
    </source>
</evidence>
<dbReference type="Gene3D" id="1.10.630.10">
    <property type="entry name" value="Cytochrome P450"/>
    <property type="match status" value="1"/>
</dbReference>
<reference evidence="8" key="1">
    <citation type="submission" date="2021-06" db="EMBL/GenBank/DDBJ databases">
        <authorList>
            <person name="Kallberg Y."/>
            <person name="Tangrot J."/>
            <person name="Rosling A."/>
        </authorList>
    </citation>
    <scope>NUCLEOTIDE SEQUENCE</scope>
    <source>
        <strain evidence="8">CL551</strain>
    </source>
</reference>
<dbReference type="Proteomes" id="UP000789342">
    <property type="component" value="Unassembled WGS sequence"/>
</dbReference>
<keyword evidence="3 7" id="KW-0560">Oxidoreductase</keyword>
<dbReference type="PRINTS" id="PR00463">
    <property type="entry name" value="EP450I"/>
</dbReference>
<comment type="cofactor">
    <cofactor evidence="1 6">
        <name>heme</name>
        <dbReference type="ChEBI" id="CHEBI:30413"/>
    </cofactor>
</comment>
<evidence type="ECO:0000256" key="6">
    <source>
        <dbReference type="PIRSR" id="PIRSR602401-1"/>
    </source>
</evidence>
<accession>A0A9N9ITG7</accession>
<dbReference type="AlphaFoldDB" id="A0A9N9ITG7"/>
<dbReference type="PROSITE" id="PS00086">
    <property type="entry name" value="CYTOCHROME_P450"/>
    <property type="match status" value="1"/>
</dbReference>
<dbReference type="GO" id="GO:0016705">
    <property type="term" value="F:oxidoreductase activity, acting on paired donors, with incorporation or reduction of molecular oxygen"/>
    <property type="evidence" value="ECO:0007669"/>
    <property type="project" value="InterPro"/>
</dbReference>
<gene>
    <name evidence="8" type="ORF">AMORRO_LOCUS15051</name>
</gene>
<protein>
    <submittedName>
        <fullName evidence="8">2634_t:CDS:1</fullName>
    </submittedName>
</protein>
<dbReference type="OrthoDB" id="1470350at2759"/>
<evidence type="ECO:0000256" key="3">
    <source>
        <dbReference type="ARBA" id="ARBA00023002"/>
    </source>
</evidence>
<comment type="caution">
    <text evidence="8">The sequence shown here is derived from an EMBL/GenBank/DDBJ whole genome shotgun (WGS) entry which is preliminary data.</text>
</comment>
<feature type="non-terminal residue" evidence="8">
    <location>
        <position position="203"/>
    </location>
</feature>
<evidence type="ECO:0000256" key="5">
    <source>
        <dbReference type="ARBA" id="ARBA00023033"/>
    </source>
</evidence>
<dbReference type="EMBL" id="CAJVPV010033028">
    <property type="protein sequence ID" value="CAG8746137.1"/>
    <property type="molecule type" value="Genomic_DNA"/>
</dbReference>
<keyword evidence="5 7" id="KW-0503">Monooxygenase</keyword>
<evidence type="ECO:0000256" key="2">
    <source>
        <dbReference type="ARBA" id="ARBA00022723"/>
    </source>
</evidence>
<evidence type="ECO:0000313" key="8">
    <source>
        <dbReference type="EMBL" id="CAG8746137.1"/>
    </source>
</evidence>
<evidence type="ECO:0000313" key="9">
    <source>
        <dbReference type="Proteomes" id="UP000789342"/>
    </source>
</evidence>
<organism evidence="8 9">
    <name type="scientific">Acaulospora morrowiae</name>
    <dbReference type="NCBI Taxonomy" id="94023"/>
    <lineage>
        <taxon>Eukaryota</taxon>
        <taxon>Fungi</taxon>
        <taxon>Fungi incertae sedis</taxon>
        <taxon>Mucoromycota</taxon>
        <taxon>Glomeromycotina</taxon>
        <taxon>Glomeromycetes</taxon>
        <taxon>Diversisporales</taxon>
        <taxon>Acaulosporaceae</taxon>
        <taxon>Acaulospora</taxon>
    </lineage>
</organism>
<dbReference type="InterPro" id="IPR017972">
    <property type="entry name" value="Cyt_P450_CS"/>
</dbReference>
<dbReference type="SUPFAM" id="SSF48264">
    <property type="entry name" value="Cytochrome P450"/>
    <property type="match status" value="1"/>
</dbReference>
<dbReference type="InterPro" id="IPR036396">
    <property type="entry name" value="Cyt_P450_sf"/>
</dbReference>
<dbReference type="InterPro" id="IPR002401">
    <property type="entry name" value="Cyt_P450_E_grp-I"/>
</dbReference>
<proteinExistence type="inferred from homology"/>
<dbReference type="GO" id="GO:0020037">
    <property type="term" value="F:heme binding"/>
    <property type="evidence" value="ECO:0007669"/>
    <property type="project" value="InterPro"/>
</dbReference>
<keyword evidence="2 6" id="KW-0479">Metal-binding</keyword>
<dbReference type="PANTHER" id="PTHR24303:SF31">
    <property type="entry name" value="CYTOCHROME P450 307A1-RELATED"/>
    <property type="match status" value="1"/>
</dbReference>
<dbReference type="InterPro" id="IPR001128">
    <property type="entry name" value="Cyt_P450"/>
</dbReference>
<dbReference type="CDD" id="cd00302">
    <property type="entry name" value="cytochrome_P450"/>
    <property type="match status" value="1"/>
</dbReference>
<dbReference type="PANTHER" id="PTHR24303">
    <property type="entry name" value="HEME-BINDING MONOOXYGENASE FAMILY"/>
    <property type="match status" value="1"/>
</dbReference>
<comment type="similarity">
    <text evidence="7">Belongs to the cytochrome P450 family.</text>
</comment>
<name>A0A9N9ITG7_9GLOM</name>
<keyword evidence="9" id="KW-1185">Reference proteome</keyword>
<dbReference type="GO" id="GO:0005506">
    <property type="term" value="F:iron ion binding"/>
    <property type="evidence" value="ECO:0007669"/>
    <property type="project" value="InterPro"/>
</dbReference>
<evidence type="ECO:0000256" key="7">
    <source>
        <dbReference type="RuleBase" id="RU000461"/>
    </source>
</evidence>